<evidence type="ECO:0000313" key="9">
    <source>
        <dbReference type="Proteomes" id="UP001415857"/>
    </source>
</evidence>
<comment type="similarity">
    <text evidence="5">Belongs to the sororin family.</text>
</comment>
<dbReference type="AlphaFoldDB" id="A0AAP0WWZ0"/>
<evidence type="ECO:0000256" key="3">
    <source>
        <dbReference type="ARBA" id="ARBA00023242"/>
    </source>
</evidence>
<keyword evidence="9" id="KW-1185">Reference proteome</keyword>
<gene>
    <name evidence="8" type="ORF">L1049_011350</name>
</gene>
<feature type="domain" description="Sororin C-terminal region" evidence="7">
    <location>
        <begin position="161"/>
        <end position="184"/>
    </location>
</feature>
<protein>
    <recommendedName>
        <fullName evidence="7">Sororin C-terminal region domain-containing protein</fullName>
    </recommendedName>
</protein>
<dbReference type="Pfam" id="PF25220">
    <property type="entry name" value="Sororin_C"/>
    <property type="match status" value="1"/>
</dbReference>
<dbReference type="PANTHER" id="PTHR35740">
    <property type="entry name" value="OS12G0111700 PROTEIN"/>
    <property type="match status" value="1"/>
</dbReference>
<name>A0AAP0WWZ0_LIQFO</name>
<comment type="caution">
    <text evidence="8">The sequence shown here is derived from an EMBL/GenBank/DDBJ whole genome shotgun (WGS) entry which is preliminary data.</text>
</comment>
<feature type="region of interest" description="Disordered" evidence="6">
    <location>
        <begin position="1"/>
        <end position="91"/>
    </location>
</feature>
<evidence type="ECO:0000256" key="1">
    <source>
        <dbReference type="ARBA" id="ARBA00022618"/>
    </source>
</evidence>
<dbReference type="EMBL" id="JBBPBK010000006">
    <property type="protein sequence ID" value="KAK9283119.1"/>
    <property type="molecule type" value="Genomic_DNA"/>
</dbReference>
<evidence type="ECO:0000313" key="8">
    <source>
        <dbReference type="EMBL" id="KAK9283119.1"/>
    </source>
</evidence>
<organism evidence="8 9">
    <name type="scientific">Liquidambar formosana</name>
    <name type="common">Formosan gum</name>
    <dbReference type="NCBI Taxonomy" id="63359"/>
    <lineage>
        <taxon>Eukaryota</taxon>
        <taxon>Viridiplantae</taxon>
        <taxon>Streptophyta</taxon>
        <taxon>Embryophyta</taxon>
        <taxon>Tracheophyta</taxon>
        <taxon>Spermatophyta</taxon>
        <taxon>Magnoliopsida</taxon>
        <taxon>eudicotyledons</taxon>
        <taxon>Gunneridae</taxon>
        <taxon>Pentapetalae</taxon>
        <taxon>Saxifragales</taxon>
        <taxon>Altingiaceae</taxon>
        <taxon>Liquidambar</taxon>
    </lineage>
</organism>
<feature type="compositionally biased region" description="Low complexity" evidence="6">
    <location>
        <begin position="17"/>
        <end position="48"/>
    </location>
</feature>
<evidence type="ECO:0000256" key="5">
    <source>
        <dbReference type="ARBA" id="ARBA00093465"/>
    </source>
</evidence>
<keyword evidence="2" id="KW-0498">Mitosis</keyword>
<evidence type="ECO:0000256" key="4">
    <source>
        <dbReference type="ARBA" id="ARBA00023306"/>
    </source>
</evidence>
<sequence length="192" mass="21187">MEAERRSLKRKPLSDCTNTTTTPRKSTSSSSSTTTSFLKPTKPSLSTTKKPEKKSDNNAQNPSSLPPHPSTPLRPSNPAPTPTGTGEPLTVYSRRQNAEKRKNKGKMVAIPLSCPSLEKIKNIREKLNKVGDVGLSKSCTVPRKKKRSHLPIEEDVSKNALPQDFIDQQRAYFAEIDSFELPVEVASDSELD</sequence>
<proteinExistence type="inferred from homology"/>
<dbReference type="GO" id="GO:0005634">
    <property type="term" value="C:nucleus"/>
    <property type="evidence" value="ECO:0007669"/>
    <property type="project" value="UniProtKB-SubCell"/>
</dbReference>
<evidence type="ECO:0000256" key="6">
    <source>
        <dbReference type="SAM" id="MobiDB-lite"/>
    </source>
</evidence>
<dbReference type="PANTHER" id="PTHR35740:SF1">
    <property type="entry name" value="OS12G0111700 PROTEIN"/>
    <property type="match status" value="1"/>
</dbReference>
<dbReference type="InterPro" id="IPR057337">
    <property type="entry name" value="Sororin_C"/>
</dbReference>
<feature type="compositionally biased region" description="Pro residues" evidence="6">
    <location>
        <begin position="64"/>
        <end position="81"/>
    </location>
</feature>
<dbReference type="Proteomes" id="UP001415857">
    <property type="component" value="Unassembled WGS sequence"/>
</dbReference>
<keyword evidence="4" id="KW-0131">Cell cycle</keyword>
<evidence type="ECO:0000256" key="2">
    <source>
        <dbReference type="ARBA" id="ARBA00022776"/>
    </source>
</evidence>
<keyword evidence="1" id="KW-0132">Cell division</keyword>
<dbReference type="GO" id="GO:0051301">
    <property type="term" value="P:cell division"/>
    <property type="evidence" value="ECO:0007669"/>
    <property type="project" value="UniProtKB-KW"/>
</dbReference>
<keyword evidence="3" id="KW-0539">Nucleus</keyword>
<evidence type="ECO:0000259" key="7">
    <source>
        <dbReference type="Pfam" id="PF25220"/>
    </source>
</evidence>
<reference evidence="8 9" key="1">
    <citation type="journal article" date="2024" name="Plant J.">
        <title>Genome sequences and population genomics reveal climatic adaptation and genomic divergence between two closely related sweetgum species.</title>
        <authorList>
            <person name="Xu W.Q."/>
            <person name="Ren C.Q."/>
            <person name="Zhang X.Y."/>
            <person name="Comes H.P."/>
            <person name="Liu X.H."/>
            <person name="Li Y.G."/>
            <person name="Kettle C.J."/>
            <person name="Jalonen R."/>
            <person name="Gaisberger H."/>
            <person name="Ma Y.Z."/>
            <person name="Qiu Y.X."/>
        </authorList>
    </citation>
    <scope>NUCLEOTIDE SEQUENCE [LARGE SCALE GENOMIC DNA]</scope>
    <source>
        <strain evidence="8">Hangzhou</strain>
    </source>
</reference>
<accession>A0AAP0WWZ0</accession>